<proteinExistence type="predicted"/>
<accession>A0A6A6MBE1</accession>
<dbReference type="EMBL" id="JAAGAX010000006">
    <property type="protein sequence ID" value="KAF2309736.1"/>
    <property type="molecule type" value="Genomic_DNA"/>
</dbReference>
<reference evidence="1 3" key="1">
    <citation type="journal article" date="2020" name="Mol. Plant">
        <title>The Chromosome-Based Rubber Tree Genome Provides New Insights into Spurge Genome Evolution and Rubber Biosynthesis.</title>
        <authorList>
            <person name="Liu J."/>
            <person name="Shi C."/>
            <person name="Shi C.C."/>
            <person name="Li W."/>
            <person name="Zhang Q.J."/>
            <person name="Zhang Y."/>
            <person name="Li K."/>
            <person name="Lu H.F."/>
            <person name="Shi C."/>
            <person name="Zhu S.T."/>
            <person name="Xiao Z.Y."/>
            <person name="Nan H."/>
            <person name="Yue Y."/>
            <person name="Zhu X.G."/>
            <person name="Wu Y."/>
            <person name="Hong X.N."/>
            <person name="Fan G.Y."/>
            <person name="Tong Y."/>
            <person name="Zhang D."/>
            <person name="Mao C.L."/>
            <person name="Liu Y.L."/>
            <person name="Hao S.J."/>
            <person name="Liu W.Q."/>
            <person name="Lv M.Q."/>
            <person name="Zhang H.B."/>
            <person name="Liu Y."/>
            <person name="Hu-Tang G.R."/>
            <person name="Wang J.P."/>
            <person name="Wang J.H."/>
            <person name="Sun Y.H."/>
            <person name="Ni S.B."/>
            <person name="Chen W.B."/>
            <person name="Zhang X.C."/>
            <person name="Jiao Y.N."/>
            <person name="Eichler E.E."/>
            <person name="Li G.H."/>
            <person name="Liu X."/>
            <person name="Gao L.Z."/>
        </authorList>
    </citation>
    <scope>NUCLEOTIDE SEQUENCE [LARGE SCALE GENOMIC DNA]</scope>
    <source>
        <strain evidence="3">cv. GT1</strain>
        <tissue evidence="1">Leaf</tissue>
    </source>
</reference>
<organism evidence="1 3">
    <name type="scientific">Hevea brasiliensis</name>
    <name type="common">Para rubber tree</name>
    <name type="synonym">Siphonia brasiliensis</name>
    <dbReference type="NCBI Taxonomy" id="3981"/>
    <lineage>
        <taxon>Eukaryota</taxon>
        <taxon>Viridiplantae</taxon>
        <taxon>Streptophyta</taxon>
        <taxon>Embryophyta</taxon>
        <taxon>Tracheophyta</taxon>
        <taxon>Spermatophyta</taxon>
        <taxon>Magnoliopsida</taxon>
        <taxon>eudicotyledons</taxon>
        <taxon>Gunneridae</taxon>
        <taxon>Pentapetalae</taxon>
        <taxon>rosids</taxon>
        <taxon>fabids</taxon>
        <taxon>Malpighiales</taxon>
        <taxon>Euphorbiaceae</taxon>
        <taxon>Crotonoideae</taxon>
        <taxon>Micrandreae</taxon>
        <taxon>Hevea</taxon>
    </lineage>
</organism>
<evidence type="ECO:0000313" key="2">
    <source>
        <dbReference type="EMBL" id="KAF2309736.1"/>
    </source>
</evidence>
<keyword evidence="3" id="KW-1185">Reference proteome</keyword>
<dbReference type="Proteomes" id="UP000467840">
    <property type="component" value="Chromosome 14"/>
</dbReference>
<name>A0A6A6MBE1_HEVBR</name>
<evidence type="ECO:0000313" key="3">
    <source>
        <dbReference type="Proteomes" id="UP000467840"/>
    </source>
</evidence>
<protein>
    <submittedName>
        <fullName evidence="1">Uncharacterized protein</fullName>
    </submittedName>
</protein>
<evidence type="ECO:0000313" key="1">
    <source>
        <dbReference type="EMBL" id="KAF2309733.1"/>
    </source>
</evidence>
<dbReference type="AlphaFoldDB" id="A0A6A6MBE1"/>
<gene>
    <name evidence="1" type="ORF">GH714_004850</name>
    <name evidence="2" type="ORF">GH714_004868</name>
</gene>
<comment type="caution">
    <text evidence="1">The sequence shown here is derived from an EMBL/GenBank/DDBJ whole genome shotgun (WGS) entry which is preliminary data.</text>
</comment>
<dbReference type="EMBL" id="JAAGAX010000006">
    <property type="protein sequence ID" value="KAF2309733.1"/>
    <property type="molecule type" value="Genomic_DNA"/>
</dbReference>
<sequence>MLSAIRVKEIKSMLWKLADKPDQTVDMRTLFYELTLNCFEWVRISEEIVDMREGAGVTVFKAQSLHAKCRARPVMVNLLS</sequence>